<feature type="signal peptide" evidence="5">
    <location>
        <begin position="1"/>
        <end position="24"/>
    </location>
</feature>
<evidence type="ECO:0000256" key="1">
    <source>
        <dbReference type="ARBA" id="ARBA00010790"/>
    </source>
</evidence>
<dbReference type="InterPro" id="IPR012132">
    <property type="entry name" value="GMC_OxRdtase"/>
</dbReference>
<dbReference type="SUPFAM" id="SSF51905">
    <property type="entry name" value="FAD/NAD(P)-binding domain"/>
    <property type="match status" value="1"/>
</dbReference>
<evidence type="ECO:0000313" key="8">
    <source>
        <dbReference type="EMBL" id="KUI53793.1"/>
    </source>
</evidence>
<keyword evidence="3 4" id="KW-0274">FAD</keyword>
<dbReference type="Pfam" id="PF00732">
    <property type="entry name" value="GMC_oxred_N"/>
    <property type="match status" value="1"/>
</dbReference>
<accession>A0A194UQ75</accession>
<dbReference type="EMBL" id="KN714670">
    <property type="protein sequence ID" value="KUI53793.1"/>
    <property type="molecule type" value="Genomic_DNA"/>
</dbReference>
<gene>
    <name evidence="8" type="ORF">VP1G_01138</name>
</gene>
<feature type="active site" description="Proton acceptor" evidence="2">
    <location>
        <position position="551"/>
    </location>
</feature>
<evidence type="ECO:0000256" key="2">
    <source>
        <dbReference type="PIRSR" id="PIRSR000137-1"/>
    </source>
</evidence>
<evidence type="ECO:0000259" key="7">
    <source>
        <dbReference type="PROSITE" id="PS00624"/>
    </source>
</evidence>
<proteinExistence type="inferred from homology"/>
<dbReference type="PANTHER" id="PTHR11552">
    <property type="entry name" value="GLUCOSE-METHANOL-CHOLINE GMC OXIDOREDUCTASE"/>
    <property type="match status" value="1"/>
</dbReference>
<dbReference type="GO" id="GO:0050660">
    <property type="term" value="F:flavin adenine dinucleotide binding"/>
    <property type="evidence" value="ECO:0007669"/>
    <property type="project" value="InterPro"/>
</dbReference>
<dbReference type="PROSITE" id="PS00623">
    <property type="entry name" value="GMC_OXRED_1"/>
    <property type="match status" value="1"/>
</dbReference>
<evidence type="ECO:0000256" key="3">
    <source>
        <dbReference type="PIRSR" id="PIRSR000137-2"/>
    </source>
</evidence>
<dbReference type="GO" id="GO:0016614">
    <property type="term" value="F:oxidoreductase activity, acting on CH-OH group of donors"/>
    <property type="evidence" value="ECO:0007669"/>
    <property type="project" value="InterPro"/>
</dbReference>
<dbReference type="STRING" id="694573.A0A194UQ75"/>
<reference evidence="9" key="1">
    <citation type="submission" date="2014-12" db="EMBL/GenBank/DDBJ databases">
        <title>Genome Sequence of Valsa Canker Pathogens Uncovers a Specific Adaption of Colonization on Woody Bark.</title>
        <authorList>
            <person name="Yin Z."/>
            <person name="Liu H."/>
            <person name="Gao X."/>
            <person name="Li Z."/>
            <person name="Song N."/>
            <person name="Ke X."/>
            <person name="Dai Q."/>
            <person name="Wu Y."/>
            <person name="Sun Y."/>
            <person name="Xu J.-R."/>
            <person name="Kang Z.K."/>
            <person name="Wang L."/>
            <person name="Huang L."/>
        </authorList>
    </citation>
    <scope>NUCLEOTIDE SEQUENCE [LARGE SCALE GENOMIC DNA]</scope>
    <source>
        <strain evidence="9">SXYL134</strain>
    </source>
</reference>
<keyword evidence="5" id="KW-0732">Signal</keyword>
<dbReference type="Proteomes" id="UP000078576">
    <property type="component" value="Unassembled WGS sequence"/>
</dbReference>
<protein>
    <submittedName>
        <fullName evidence="8">Choline dehydrogenase, mitochondrial</fullName>
    </submittedName>
</protein>
<feature type="binding site" evidence="3">
    <location>
        <position position="254"/>
    </location>
    <ligand>
        <name>FAD</name>
        <dbReference type="ChEBI" id="CHEBI:57692"/>
    </ligand>
</feature>
<feature type="active site" description="Proton donor" evidence="2">
    <location>
        <position position="513"/>
    </location>
</feature>
<dbReference type="InterPro" id="IPR036188">
    <property type="entry name" value="FAD/NAD-bd_sf"/>
</dbReference>
<name>A0A194UQ75_CYTMA</name>
<feature type="domain" description="Glucose-methanol-choline oxidoreductase N-terminal" evidence="7">
    <location>
        <begin position="288"/>
        <end position="302"/>
    </location>
</feature>
<dbReference type="SUPFAM" id="SSF54373">
    <property type="entry name" value="FAD-linked reductases, C-terminal domain"/>
    <property type="match status" value="1"/>
</dbReference>
<dbReference type="PIRSF" id="PIRSF000137">
    <property type="entry name" value="Alcohol_oxidase"/>
    <property type="match status" value="1"/>
</dbReference>
<feature type="binding site" evidence="3">
    <location>
        <begin position="552"/>
        <end position="553"/>
    </location>
    <ligand>
        <name>FAD</name>
        <dbReference type="ChEBI" id="CHEBI:57692"/>
    </ligand>
</feature>
<dbReference type="InterPro" id="IPR007867">
    <property type="entry name" value="GMC_OxRtase_C"/>
</dbReference>
<organism evidence="8 9">
    <name type="scientific">Cytospora mali</name>
    <name type="common">Apple Valsa canker fungus</name>
    <name type="synonym">Valsa mali</name>
    <dbReference type="NCBI Taxonomy" id="578113"/>
    <lineage>
        <taxon>Eukaryota</taxon>
        <taxon>Fungi</taxon>
        <taxon>Dikarya</taxon>
        <taxon>Ascomycota</taxon>
        <taxon>Pezizomycotina</taxon>
        <taxon>Sordariomycetes</taxon>
        <taxon>Sordariomycetidae</taxon>
        <taxon>Diaporthales</taxon>
        <taxon>Cytosporaceae</taxon>
        <taxon>Cytospora</taxon>
    </lineage>
</organism>
<comment type="cofactor">
    <cofactor evidence="3">
        <name>FAD</name>
        <dbReference type="ChEBI" id="CHEBI:57692"/>
    </cofactor>
</comment>
<dbReference type="OrthoDB" id="269227at2759"/>
<feature type="chain" id="PRO_5008265743" evidence="5">
    <location>
        <begin position="25"/>
        <end position="590"/>
    </location>
</feature>
<dbReference type="Gene3D" id="3.30.560.10">
    <property type="entry name" value="Glucose Oxidase, domain 3"/>
    <property type="match status" value="1"/>
</dbReference>
<comment type="similarity">
    <text evidence="1 4">Belongs to the GMC oxidoreductase family.</text>
</comment>
<feature type="binding site" evidence="3">
    <location>
        <position position="108"/>
    </location>
    <ligand>
        <name>FAD</name>
        <dbReference type="ChEBI" id="CHEBI:57692"/>
    </ligand>
</feature>
<evidence type="ECO:0000256" key="5">
    <source>
        <dbReference type="SAM" id="SignalP"/>
    </source>
</evidence>
<evidence type="ECO:0000256" key="4">
    <source>
        <dbReference type="RuleBase" id="RU003968"/>
    </source>
</evidence>
<sequence length="590" mass="63069">MGKSYSAIGLLAFVATGISSAAFAANCTDNADYVVVGGGPAGVVIAERLSRDGTKHVVLLEAGPEIFNSTLLNTPAYFPFIAEPLWNYTVQPDANLAGNAPGVPQGRVLGGGTAVNGMAYCRGAASVFDEWATISGNPGLAWDSLLQDFHEVSHYTDPPAADYEQFVNLTAYGDGPLEVSRASGLTGFEKPFASSIQSKLGLRQVDLNDGTGTGIDMGVSSIFARNRTRSYARSAYAPLMEGRPNLQISYGAWVSSIGFSGNRAVNATYHSDGEAHTIKGKEFIISAGALNTPKLLLLSGVGPKEQLGSLGIQVVLDQPHIGENLRDHALSVIQLLVTPEVLTVWQWSSNTTEEVISRAQYAANASGPLGWCDALVFATFRLPDSVWDGLNDTHYTSLPSDRPHALIQFTTIPFLPTNSSAITAWASLVQPETSGRVVLGSSNYQDDPLIYANYYGTKADKAAIIAAYQSLREVMKEDPVSSLITEELYPGSAVSTDDEVWAAIQNHTYSFRHPVGTVALGTALDSNWRLKGLEGIRVVDSSTFPFPTTCHPQSVLYALANRAAKDILQADGSSNVSIRYPLEAFFEPAT</sequence>
<dbReference type="AlphaFoldDB" id="A0A194UQ75"/>
<dbReference type="Pfam" id="PF05199">
    <property type="entry name" value="GMC_oxred_C"/>
    <property type="match status" value="1"/>
</dbReference>
<dbReference type="PANTHER" id="PTHR11552:SF111">
    <property type="entry name" value="GLUCOSE-METHANOL-CHOLINE OXIDOREDUCTASE N-TERMINAL DOMAIN-CONTAINING PROTEIN"/>
    <property type="match status" value="1"/>
</dbReference>
<dbReference type="PROSITE" id="PS00624">
    <property type="entry name" value="GMC_OXRED_2"/>
    <property type="match status" value="1"/>
</dbReference>
<dbReference type="Gene3D" id="3.50.50.60">
    <property type="entry name" value="FAD/NAD(P)-binding domain"/>
    <property type="match status" value="1"/>
</dbReference>
<keyword evidence="9" id="KW-1185">Reference proteome</keyword>
<keyword evidence="4" id="KW-0285">Flavoprotein</keyword>
<evidence type="ECO:0000313" key="9">
    <source>
        <dbReference type="Proteomes" id="UP000078576"/>
    </source>
</evidence>
<evidence type="ECO:0000259" key="6">
    <source>
        <dbReference type="PROSITE" id="PS00623"/>
    </source>
</evidence>
<dbReference type="InterPro" id="IPR000172">
    <property type="entry name" value="GMC_OxRdtase_N"/>
</dbReference>
<feature type="domain" description="Glucose-methanol-choline oxidoreductase N-terminal" evidence="6">
    <location>
        <begin position="106"/>
        <end position="129"/>
    </location>
</feature>